<dbReference type="Pfam" id="PF13406">
    <property type="entry name" value="SLT_2"/>
    <property type="match status" value="1"/>
</dbReference>
<keyword evidence="5" id="KW-1185">Reference proteome</keyword>
<feature type="signal peptide" evidence="1">
    <location>
        <begin position="1"/>
        <end position="16"/>
    </location>
</feature>
<dbReference type="InterPro" id="IPR023346">
    <property type="entry name" value="Lysozyme-like_dom_sf"/>
</dbReference>
<dbReference type="InterPro" id="IPR036366">
    <property type="entry name" value="PGBDSf"/>
</dbReference>
<feature type="domain" description="Peptidoglycan binding-like" evidence="2">
    <location>
        <begin position="365"/>
        <end position="418"/>
    </location>
</feature>
<dbReference type="InterPro" id="IPR043426">
    <property type="entry name" value="MltB-like"/>
</dbReference>
<dbReference type="InterPro" id="IPR002477">
    <property type="entry name" value="Peptidoglycan-bd-like"/>
</dbReference>
<sequence>MRFALILVLLATPAWAEAPPLSPRPAPRAEIPADRPLAPTPAAAITDQARLDRWLDGYRARARDAGIDAATLNATLPGLRYLPEVIRLDRNQSEFTKTIWDYLDTAVSDLRVRNGRAAMARYAEALARIEDRHGVPAEIVTAIWGVESSYGAYRGNVPTLAALATLAADSRRGAFFEEQLTEALRIVQLREVAPAAMLGSWAGAMGHTQFLPTSWRDHAQDFDGDGRRNLWGTDPRDALESTAAYLRANGWTPGQPWGVEVILPDGFEYRLTGERVEKTAAEWAALGVTRPGGGALPDAGPISIRVPAGHEGAAFATYGNFRALESYNTADAYVIGVGHLADRLAGGPPLVGGWPRQDRALSFDERIAMQEGLRAAGFDPLKIDAKIGPDTLDAIQRWQTREGLVPDGYVDVELLSRLLGG</sequence>
<dbReference type="CDD" id="cd13399">
    <property type="entry name" value="Slt35-like"/>
    <property type="match status" value="1"/>
</dbReference>
<dbReference type="PANTHER" id="PTHR30163:SF8">
    <property type="entry name" value="LYTIC MUREIN TRANSGLYCOSYLASE"/>
    <property type="match status" value="1"/>
</dbReference>
<dbReference type="InterPro" id="IPR011970">
    <property type="entry name" value="MltB_2"/>
</dbReference>
<accession>A0ABY8LI35</accession>
<evidence type="ECO:0000313" key="4">
    <source>
        <dbReference type="EMBL" id="WGH79820.1"/>
    </source>
</evidence>
<evidence type="ECO:0000259" key="2">
    <source>
        <dbReference type="Pfam" id="PF01471"/>
    </source>
</evidence>
<dbReference type="Pfam" id="PF01471">
    <property type="entry name" value="PG_binding_1"/>
    <property type="match status" value="1"/>
</dbReference>
<dbReference type="Gene3D" id="1.10.530.10">
    <property type="match status" value="1"/>
</dbReference>
<dbReference type="Proteomes" id="UP001243420">
    <property type="component" value="Chromosome"/>
</dbReference>
<feature type="domain" description="Transglycosylase SLT" evidence="3">
    <location>
        <begin position="52"/>
        <end position="342"/>
    </location>
</feature>
<gene>
    <name evidence="4" type="ORF">P8627_06040</name>
</gene>
<protein>
    <submittedName>
        <fullName evidence="4">Lytic murein transglycosylase</fullName>
    </submittedName>
</protein>
<dbReference type="SUPFAM" id="SSF53955">
    <property type="entry name" value="Lysozyme-like"/>
    <property type="match status" value="1"/>
</dbReference>
<keyword evidence="1" id="KW-0732">Signal</keyword>
<dbReference type="Gene3D" id="1.10.101.10">
    <property type="entry name" value="PGBD-like superfamily/PGBD"/>
    <property type="match status" value="1"/>
</dbReference>
<dbReference type="Gene3D" id="1.10.8.350">
    <property type="entry name" value="Bacterial muramidase"/>
    <property type="match status" value="1"/>
</dbReference>
<dbReference type="SUPFAM" id="SSF47090">
    <property type="entry name" value="PGBD-like"/>
    <property type="match status" value="1"/>
</dbReference>
<dbReference type="PANTHER" id="PTHR30163">
    <property type="entry name" value="MEMBRANE-BOUND LYTIC MUREIN TRANSGLYCOSYLASE B"/>
    <property type="match status" value="1"/>
</dbReference>
<feature type="chain" id="PRO_5046920116" evidence="1">
    <location>
        <begin position="17"/>
        <end position="421"/>
    </location>
</feature>
<organism evidence="4 5">
    <name type="scientific">Jannaschia ovalis</name>
    <dbReference type="NCBI Taxonomy" id="3038773"/>
    <lineage>
        <taxon>Bacteria</taxon>
        <taxon>Pseudomonadati</taxon>
        <taxon>Pseudomonadota</taxon>
        <taxon>Alphaproteobacteria</taxon>
        <taxon>Rhodobacterales</taxon>
        <taxon>Roseobacteraceae</taxon>
        <taxon>Jannaschia</taxon>
    </lineage>
</organism>
<reference evidence="4 5" key="1">
    <citation type="submission" date="2023-04" db="EMBL/GenBank/DDBJ databases">
        <title>Jannaschia ovalis sp. nov., a marine bacterium isolated from sea tidal flat.</title>
        <authorList>
            <person name="Kwon D.Y."/>
            <person name="Kim J.-J."/>
        </authorList>
    </citation>
    <scope>NUCLEOTIDE SEQUENCE [LARGE SCALE GENOMIC DNA]</scope>
    <source>
        <strain evidence="4 5">GRR-S6-38</strain>
    </source>
</reference>
<proteinExistence type="predicted"/>
<dbReference type="NCBIfam" id="TIGR02283">
    <property type="entry name" value="MltB_2"/>
    <property type="match status" value="1"/>
</dbReference>
<dbReference type="InterPro" id="IPR036365">
    <property type="entry name" value="PGBD-like_sf"/>
</dbReference>
<evidence type="ECO:0000256" key="1">
    <source>
        <dbReference type="SAM" id="SignalP"/>
    </source>
</evidence>
<evidence type="ECO:0000313" key="5">
    <source>
        <dbReference type="Proteomes" id="UP001243420"/>
    </source>
</evidence>
<name>A0ABY8LI35_9RHOB</name>
<dbReference type="EMBL" id="CP122537">
    <property type="protein sequence ID" value="WGH79820.1"/>
    <property type="molecule type" value="Genomic_DNA"/>
</dbReference>
<evidence type="ECO:0000259" key="3">
    <source>
        <dbReference type="Pfam" id="PF13406"/>
    </source>
</evidence>
<dbReference type="InterPro" id="IPR031304">
    <property type="entry name" value="SLT_2"/>
</dbReference>